<keyword evidence="7" id="KW-0269">Exonuclease</keyword>
<comment type="caution">
    <text evidence="10">The sequence shown here is derived from an EMBL/GenBank/DDBJ whole genome shotgun (WGS) entry which is preliminary data.</text>
</comment>
<dbReference type="Pfam" id="PF00773">
    <property type="entry name" value="RNB"/>
    <property type="match status" value="1"/>
</dbReference>
<sequence>MLNKDALSQLSQLKKDIRATKDIAKGTVRGSNGKFGFASLDDGREAFITPNDMNRLFPGDRVRINVVEGKGGKPQAELEKLLESPLKDFVGHYVVRGQGHFVQPDLPQFNRWLFIPPNQRKGLKAGDFIQCRISQHPFHKDGKAQVKVLERLGDEKTTGIEGLYMASKHMLPGELGKGAQEQADELAASELPSYPNSSELPFVTIDSETTLDMDDAIAVSRDGDGFTLSVAIADPSIEVAPDSALGQAASNRAQTVYLPGQNRHMLPPSLSQNRYSLVAGESRPALLCHIKVDGNGAITSHNFELSNIQSQQKLSYENVSAWLNGAELEVSQEQSDSLKALQELARKRQDYRLANALVMEDKADYDLELNEQGKIAAVHKREKSEAHLMVEEAMLACNICAAEFFAENSINALFSHHAGIKEDKLKTLIEVLQEDHPELAELKLDTLEGYRTLMQTLGEADPQLLLTCKRLLQASQLHIGKAPHLGLGLEAYATITSPIRRYQDYYNHLLLKAAIQNTQAPAPLTEENVERLQEQLMAGRQAVRQMEQWLHVQYMADKIGSEHQATVALVNGQGVGLRFDETGIEGFALLQNKENPWELDHRRLKLVRGDTVYQLGQSLKVKVESIDPAMRRIAVSIV</sequence>
<dbReference type="SUPFAM" id="SSF50249">
    <property type="entry name" value="Nucleic acid-binding proteins"/>
    <property type="match status" value="3"/>
</dbReference>
<dbReference type="InterPro" id="IPR001900">
    <property type="entry name" value="RNase_II/R"/>
</dbReference>
<evidence type="ECO:0000256" key="7">
    <source>
        <dbReference type="ARBA" id="ARBA00022839"/>
    </source>
</evidence>
<proteinExistence type="predicted"/>
<dbReference type="Pfam" id="PF08206">
    <property type="entry name" value="OB_RNB"/>
    <property type="match status" value="1"/>
</dbReference>
<dbReference type="GO" id="GO:0006402">
    <property type="term" value="P:mRNA catabolic process"/>
    <property type="evidence" value="ECO:0007669"/>
    <property type="project" value="TreeGrafter"/>
</dbReference>
<gene>
    <name evidence="10" type="ORF">HNR48_001962</name>
</gene>
<reference evidence="10 11" key="1">
    <citation type="submission" date="2020-08" db="EMBL/GenBank/DDBJ databases">
        <title>Genomic Encyclopedia of Type Strains, Phase IV (KMG-IV): sequencing the most valuable type-strain genomes for metagenomic binning, comparative biology and taxonomic classification.</title>
        <authorList>
            <person name="Goeker M."/>
        </authorList>
    </citation>
    <scope>NUCLEOTIDE SEQUENCE [LARGE SCALE GENOMIC DNA]</scope>
    <source>
        <strain evidence="10 11">DSM 22368</strain>
    </source>
</reference>
<dbReference type="InterPro" id="IPR050180">
    <property type="entry name" value="RNR_Ribonuclease"/>
</dbReference>
<evidence type="ECO:0000256" key="5">
    <source>
        <dbReference type="ARBA" id="ARBA00022722"/>
    </source>
</evidence>
<dbReference type="AlphaFoldDB" id="A0A7X0JT60"/>
<dbReference type="InterPro" id="IPR040476">
    <property type="entry name" value="CSD2"/>
</dbReference>
<dbReference type="EC" id="3.1.13.1" evidence="3"/>
<evidence type="ECO:0000259" key="9">
    <source>
        <dbReference type="PROSITE" id="PS50126"/>
    </source>
</evidence>
<evidence type="ECO:0000256" key="1">
    <source>
        <dbReference type="ARBA" id="ARBA00001849"/>
    </source>
</evidence>
<keyword evidence="8" id="KW-0694">RNA-binding</keyword>
<dbReference type="PANTHER" id="PTHR23355">
    <property type="entry name" value="RIBONUCLEASE"/>
    <property type="match status" value="1"/>
</dbReference>
<feature type="domain" description="S1 motif" evidence="9">
    <location>
        <begin position="560"/>
        <end position="638"/>
    </location>
</feature>
<dbReference type="InParanoid" id="A0A7X0JT60"/>
<evidence type="ECO:0000256" key="3">
    <source>
        <dbReference type="ARBA" id="ARBA00012163"/>
    </source>
</evidence>
<evidence type="ECO:0000256" key="6">
    <source>
        <dbReference type="ARBA" id="ARBA00022801"/>
    </source>
</evidence>
<dbReference type="PROSITE" id="PS50126">
    <property type="entry name" value="S1"/>
    <property type="match status" value="1"/>
</dbReference>
<dbReference type="Pfam" id="PF17876">
    <property type="entry name" value="CSD2"/>
    <property type="match status" value="1"/>
</dbReference>
<dbReference type="InterPro" id="IPR003029">
    <property type="entry name" value="S1_domain"/>
</dbReference>
<dbReference type="PANTHER" id="PTHR23355:SF37">
    <property type="entry name" value="EXORIBONUCLEASE 2"/>
    <property type="match status" value="1"/>
</dbReference>
<dbReference type="EMBL" id="JACHHT010000002">
    <property type="protein sequence ID" value="MBB6521677.1"/>
    <property type="molecule type" value="Genomic_DNA"/>
</dbReference>
<keyword evidence="5" id="KW-0540">Nuclease</keyword>
<evidence type="ECO:0000256" key="4">
    <source>
        <dbReference type="ARBA" id="ARBA00022490"/>
    </source>
</evidence>
<name>A0A7X0JT60_9GAMM</name>
<dbReference type="GO" id="GO:0003723">
    <property type="term" value="F:RNA binding"/>
    <property type="evidence" value="ECO:0007669"/>
    <property type="project" value="UniProtKB-KW"/>
</dbReference>
<dbReference type="FunCoup" id="A0A7X0JT60">
    <property type="interactions" value="67"/>
</dbReference>
<accession>A0A7X0JT60</accession>
<dbReference type="InterPro" id="IPR011129">
    <property type="entry name" value="CSD"/>
</dbReference>
<protein>
    <recommendedName>
        <fullName evidence="3">exoribonuclease II</fullName>
        <ecNumber evidence="3">3.1.13.1</ecNumber>
    </recommendedName>
</protein>
<evidence type="ECO:0000313" key="10">
    <source>
        <dbReference type="EMBL" id="MBB6521677.1"/>
    </source>
</evidence>
<dbReference type="InterPro" id="IPR012340">
    <property type="entry name" value="NA-bd_OB-fold"/>
</dbReference>
<dbReference type="Proteomes" id="UP000528457">
    <property type="component" value="Unassembled WGS sequence"/>
</dbReference>
<dbReference type="NCBIfam" id="TIGR00358">
    <property type="entry name" value="3_prime_RNase"/>
    <property type="match status" value="1"/>
</dbReference>
<dbReference type="SMART" id="SM00316">
    <property type="entry name" value="S1"/>
    <property type="match status" value="2"/>
</dbReference>
<dbReference type="InterPro" id="IPR004476">
    <property type="entry name" value="RNase_II/RNase_R"/>
</dbReference>
<comment type="catalytic activity">
    <reaction evidence="1">
        <text>Exonucleolytic cleavage in the 3'- to 5'-direction to yield nucleoside 5'-phosphates.</text>
        <dbReference type="EC" id="3.1.13.1"/>
    </reaction>
</comment>
<dbReference type="SMART" id="SM00955">
    <property type="entry name" value="RNB"/>
    <property type="match status" value="1"/>
</dbReference>
<dbReference type="Gene3D" id="2.40.50.140">
    <property type="entry name" value="Nucleic acid-binding proteins"/>
    <property type="match status" value="2"/>
</dbReference>
<evidence type="ECO:0000256" key="8">
    <source>
        <dbReference type="ARBA" id="ARBA00022884"/>
    </source>
</evidence>
<dbReference type="SMART" id="SM00357">
    <property type="entry name" value="CSP"/>
    <property type="match status" value="1"/>
</dbReference>
<dbReference type="GO" id="GO:0005829">
    <property type="term" value="C:cytosol"/>
    <property type="evidence" value="ECO:0007669"/>
    <property type="project" value="TreeGrafter"/>
</dbReference>
<dbReference type="InterPro" id="IPR013223">
    <property type="entry name" value="RNase_B_OB_dom"/>
</dbReference>
<keyword evidence="4" id="KW-0963">Cytoplasm</keyword>
<organism evidence="10 11">
    <name type="scientific">Pseudoteredinibacter isoporae</name>
    <dbReference type="NCBI Taxonomy" id="570281"/>
    <lineage>
        <taxon>Bacteria</taxon>
        <taxon>Pseudomonadati</taxon>
        <taxon>Pseudomonadota</taxon>
        <taxon>Gammaproteobacteria</taxon>
        <taxon>Cellvibrionales</taxon>
        <taxon>Cellvibrionaceae</taxon>
        <taxon>Pseudoteredinibacter</taxon>
    </lineage>
</organism>
<evidence type="ECO:0000313" key="11">
    <source>
        <dbReference type="Proteomes" id="UP000528457"/>
    </source>
</evidence>
<evidence type="ECO:0000256" key="2">
    <source>
        <dbReference type="ARBA" id="ARBA00004496"/>
    </source>
</evidence>
<comment type="subcellular location">
    <subcellularLocation>
        <location evidence="2">Cytoplasm</location>
    </subcellularLocation>
</comment>
<keyword evidence="6 10" id="KW-0378">Hydrolase</keyword>
<dbReference type="RefSeq" id="WP_166844747.1">
    <property type="nucleotide sequence ID" value="NZ_JAAONY010000002.1"/>
</dbReference>
<keyword evidence="11" id="KW-1185">Reference proteome</keyword>
<dbReference type="GO" id="GO:0008859">
    <property type="term" value="F:exoribonuclease II activity"/>
    <property type="evidence" value="ECO:0007669"/>
    <property type="project" value="UniProtKB-EC"/>
</dbReference>